<keyword evidence="1" id="KW-1133">Transmembrane helix</keyword>
<protein>
    <submittedName>
        <fullName evidence="2">ABC transporter permease</fullName>
    </submittedName>
</protein>
<name>A0ABY9S383_9ACTN</name>
<keyword evidence="1" id="KW-0472">Membrane</keyword>
<keyword evidence="1" id="KW-0812">Transmembrane</keyword>
<keyword evidence="3" id="KW-1185">Reference proteome</keyword>
<feature type="transmembrane region" description="Helical" evidence="1">
    <location>
        <begin position="119"/>
        <end position="141"/>
    </location>
</feature>
<feature type="transmembrane region" description="Helical" evidence="1">
    <location>
        <begin position="161"/>
        <end position="183"/>
    </location>
</feature>
<feature type="transmembrane region" description="Helical" evidence="1">
    <location>
        <begin position="73"/>
        <end position="93"/>
    </location>
</feature>
<reference evidence="2 3" key="1">
    <citation type="submission" date="2023-09" db="EMBL/GenBank/DDBJ databases">
        <title>Complete genome of Streptomyces roseicoloratus T14.</title>
        <authorList>
            <person name="Bashizi T."/>
            <person name="Kim M.-J."/>
            <person name="Lee G."/>
            <person name="Tagele S.B."/>
            <person name="Shin J.-H."/>
        </authorList>
    </citation>
    <scope>NUCLEOTIDE SEQUENCE [LARGE SCALE GENOMIC DNA]</scope>
    <source>
        <strain evidence="2 3">T14</strain>
    </source>
</reference>
<sequence length="332" mass="35402">MSTLAPKGLSWVTVRQFRRTLWTAAALVLLALAGTVALRVWEARTPGRRAVHGDLLDDGLAYDLLRLTMESGAMYLLLLVLVTGAFVAGPLVAREFETGTYRLSLTQSLTPAAWLRAKVLTAGAVSTVLTLALMGVFHIGWSRVSGTYNLAWGDRGPYESGGVVLLAYVIASVGIGTLIGLLVRRTLLAMAATGLVMGVVLLVLGAVRWSFLPVLTVTGPTGSALVPPADILQTDMGLTTRSGGRMAEWACSGQAADAVPEDSGTMSDAAWNNAWNKAYDSCLTEHGVTGQYLDYHPYSHYWPTQLIESGILLALAGLALFAAFRVLRARLP</sequence>
<dbReference type="RefSeq" id="WP_128976991.1">
    <property type="nucleotide sequence ID" value="NZ_CP133762.1"/>
</dbReference>
<proteinExistence type="predicted"/>
<feature type="transmembrane region" description="Helical" evidence="1">
    <location>
        <begin position="190"/>
        <end position="211"/>
    </location>
</feature>
<gene>
    <name evidence="2" type="ORF">RGF97_14925</name>
</gene>
<dbReference type="EMBL" id="CP133762">
    <property type="protein sequence ID" value="WMX48888.1"/>
    <property type="molecule type" value="Genomic_DNA"/>
</dbReference>
<organism evidence="2 3">
    <name type="scientific">Streptomyces roseicoloratus</name>
    <dbReference type="NCBI Taxonomy" id="2508722"/>
    <lineage>
        <taxon>Bacteria</taxon>
        <taxon>Bacillati</taxon>
        <taxon>Actinomycetota</taxon>
        <taxon>Actinomycetes</taxon>
        <taxon>Kitasatosporales</taxon>
        <taxon>Streptomycetaceae</taxon>
        <taxon>Streptomyces</taxon>
    </lineage>
</organism>
<feature type="transmembrane region" description="Helical" evidence="1">
    <location>
        <begin position="21"/>
        <end position="41"/>
    </location>
</feature>
<feature type="transmembrane region" description="Helical" evidence="1">
    <location>
        <begin position="306"/>
        <end position="327"/>
    </location>
</feature>
<evidence type="ECO:0000256" key="1">
    <source>
        <dbReference type="SAM" id="Phobius"/>
    </source>
</evidence>
<evidence type="ECO:0000313" key="3">
    <source>
        <dbReference type="Proteomes" id="UP001250858"/>
    </source>
</evidence>
<evidence type="ECO:0000313" key="2">
    <source>
        <dbReference type="EMBL" id="WMX48888.1"/>
    </source>
</evidence>
<dbReference type="Proteomes" id="UP001250858">
    <property type="component" value="Chromosome"/>
</dbReference>
<accession>A0ABY9S383</accession>